<reference evidence="11 12" key="1">
    <citation type="submission" date="2016-10" db="EMBL/GenBank/DDBJ databases">
        <authorList>
            <person name="de Groot N.N."/>
        </authorList>
    </citation>
    <scope>NUCLEOTIDE SEQUENCE [LARGE SCALE GENOMIC DNA]</scope>
    <source>
        <strain evidence="11 12">CGMCC 1.11030</strain>
    </source>
</reference>
<dbReference type="EMBL" id="FOQH01000006">
    <property type="protein sequence ID" value="SFI41210.1"/>
    <property type="molecule type" value="Genomic_DNA"/>
</dbReference>
<keyword evidence="7 8" id="KW-0472">Membrane</keyword>
<dbReference type="Proteomes" id="UP000199377">
    <property type="component" value="Unassembled WGS sequence"/>
</dbReference>
<evidence type="ECO:0000313" key="12">
    <source>
        <dbReference type="Proteomes" id="UP000199377"/>
    </source>
</evidence>
<evidence type="ECO:0000256" key="6">
    <source>
        <dbReference type="ARBA" id="ARBA00022989"/>
    </source>
</evidence>
<evidence type="ECO:0000256" key="3">
    <source>
        <dbReference type="ARBA" id="ARBA00022448"/>
    </source>
</evidence>
<feature type="transmembrane region" description="Helical" evidence="8">
    <location>
        <begin position="408"/>
        <end position="427"/>
    </location>
</feature>
<dbReference type="PANTHER" id="PTHR30489:SF0">
    <property type="entry name" value="LIPOPROTEIN-RELEASING SYSTEM TRANSMEMBRANE PROTEIN LOLE"/>
    <property type="match status" value="1"/>
</dbReference>
<evidence type="ECO:0000256" key="2">
    <source>
        <dbReference type="ARBA" id="ARBA00005236"/>
    </source>
</evidence>
<evidence type="ECO:0000256" key="5">
    <source>
        <dbReference type="ARBA" id="ARBA00022692"/>
    </source>
</evidence>
<feature type="transmembrane region" description="Helical" evidence="8">
    <location>
        <begin position="36"/>
        <end position="65"/>
    </location>
</feature>
<protein>
    <submittedName>
        <fullName evidence="11">Lipoprotein-releasing system permease protein</fullName>
    </submittedName>
</protein>
<evidence type="ECO:0000259" key="10">
    <source>
        <dbReference type="Pfam" id="PF12704"/>
    </source>
</evidence>
<evidence type="ECO:0000256" key="4">
    <source>
        <dbReference type="ARBA" id="ARBA00022475"/>
    </source>
</evidence>
<dbReference type="Pfam" id="PF12704">
    <property type="entry name" value="MacB_PCD"/>
    <property type="match status" value="1"/>
</dbReference>
<name>A0A1I3I052_9RHOB</name>
<feature type="domain" description="MacB-like periplasmic core" evidence="10">
    <location>
        <begin position="44"/>
        <end position="254"/>
    </location>
</feature>
<dbReference type="Pfam" id="PF02687">
    <property type="entry name" value="FtsX"/>
    <property type="match status" value="1"/>
</dbReference>
<dbReference type="InterPro" id="IPR003838">
    <property type="entry name" value="ABC3_permease_C"/>
</dbReference>
<dbReference type="InterPro" id="IPR025857">
    <property type="entry name" value="MacB_PCD"/>
</dbReference>
<dbReference type="NCBIfam" id="TIGR02212">
    <property type="entry name" value="lolCE"/>
    <property type="match status" value="1"/>
</dbReference>
<evidence type="ECO:0000313" key="11">
    <source>
        <dbReference type="EMBL" id="SFI41210.1"/>
    </source>
</evidence>
<gene>
    <name evidence="11" type="ORF">SAMN05216258_106264</name>
</gene>
<keyword evidence="3" id="KW-0813">Transport</keyword>
<comment type="similarity">
    <text evidence="2">Belongs to the ABC-4 integral membrane protein family. LolC/E subfamily.</text>
</comment>
<keyword evidence="11" id="KW-0449">Lipoprotein</keyword>
<evidence type="ECO:0000259" key="9">
    <source>
        <dbReference type="Pfam" id="PF02687"/>
    </source>
</evidence>
<proteinExistence type="inferred from homology"/>
<evidence type="ECO:0000256" key="7">
    <source>
        <dbReference type="ARBA" id="ARBA00023136"/>
    </source>
</evidence>
<evidence type="ECO:0000256" key="1">
    <source>
        <dbReference type="ARBA" id="ARBA00004651"/>
    </source>
</evidence>
<organism evidence="11 12">
    <name type="scientific">Albimonas pacifica</name>
    <dbReference type="NCBI Taxonomy" id="1114924"/>
    <lineage>
        <taxon>Bacteria</taxon>
        <taxon>Pseudomonadati</taxon>
        <taxon>Pseudomonadota</taxon>
        <taxon>Alphaproteobacteria</taxon>
        <taxon>Rhodobacterales</taxon>
        <taxon>Paracoccaceae</taxon>
        <taxon>Albimonas</taxon>
    </lineage>
</organism>
<feature type="domain" description="ABC3 transporter permease C-terminal" evidence="9">
    <location>
        <begin position="302"/>
        <end position="435"/>
    </location>
</feature>
<dbReference type="RefSeq" id="WP_092860678.1">
    <property type="nucleotide sequence ID" value="NZ_FOQH01000006.1"/>
</dbReference>
<dbReference type="InterPro" id="IPR011925">
    <property type="entry name" value="LolCE_TM"/>
</dbReference>
<dbReference type="InterPro" id="IPR051447">
    <property type="entry name" value="Lipoprotein-release_system"/>
</dbReference>
<dbReference type="GO" id="GO:0044874">
    <property type="term" value="P:lipoprotein localization to outer membrane"/>
    <property type="evidence" value="ECO:0007669"/>
    <property type="project" value="TreeGrafter"/>
</dbReference>
<feature type="transmembrane region" description="Helical" evidence="8">
    <location>
        <begin position="299"/>
        <end position="323"/>
    </location>
</feature>
<dbReference type="STRING" id="1114924.SAMN05216258_106264"/>
<dbReference type="AlphaFoldDB" id="A0A1I3I052"/>
<keyword evidence="12" id="KW-1185">Reference proteome</keyword>
<evidence type="ECO:0000256" key="8">
    <source>
        <dbReference type="SAM" id="Phobius"/>
    </source>
</evidence>
<dbReference type="GO" id="GO:0042953">
    <property type="term" value="P:lipoprotein transport"/>
    <property type="evidence" value="ECO:0007669"/>
    <property type="project" value="InterPro"/>
</dbReference>
<keyword evidence="4" id="KW-1003">Cell membrane</keyword>
<comment type="subcellular location">
    <subcellularLocation>
        <location evidence="1">Cell membrane</location>
        <topology evidence="1">Multi-pass membrane protein</topology>
    </subcellularLocation>
</comment>
<keyword evidence="6 8" id="KW-1133">Transmembrane helix</keyword>
<feature type="transmembrane region" description="Helical" evidence="8">
    <location>
        <begin position="344"/>
        <end position="373"/>
    </location>
</feature>
<dbReference type="OrthoDB" id="9808461at2"/>
<dbReference type="PANTHER" id="PTHR30489">
    <property type="entry name" value="LIPOPROTEIN-RELEASING SYSTEM TRANSMEMBRANE PROTEIN LOLE"/>
    <property type="match status" value="1"/>
</dbReference>
<keyword evidence="5 8" id="KW-0812">Transmembrane</keyword>
<accession>A0A1I3I052</accession>
<sequence>MSDAADRGRPRGAPPFAAHEWMIAWRYMRARRREGGISVIVWYALVGVALAVGTLIVVMAVMVGFRAEFTDRILGAEGHVKFYAAPVRDANGNVIRSIEDYDAMTARVAEVPGVIRAAPMVEAQALVSKGSANAGALVRGERLEDLRDLPYVANPEEALGALDDLPRGIAIGWGVAQELGVDVGDRVSMILPGGQTTPFGTAPKVKGFEVVYIFRIGRTDVDKTRVYMTFEAAQDFFNRGDAADQVEAIVEDPQALGSRASRSEFDQRLAAAAGPRAIVWSWKDANGAFLSALDTERAVMFMILSLVVLIAALNIISGLVMLVKNKGRDIGILRTVGLTQGAILRVFFLCGAGIGTLGTLIGVGLGILFVIYIDPIFDVVNFFAGGGIWDPEIRMLTKFPAVLRWEDVASAAGLALALSWFITFFPARKAARLHPVEALRYE</sequence>
<dbReference type="GO" id="GO:0098797">
    <property type="term" value="C:plasma membrane protein complex"/>
    <property type="evidence" value="ECO:0007669"/>
    <property type="project" value="TreeGrafter"/>
</dbReference>